<sequence>MPRKELIAAVTGSRAQAYIRSQIEAHLLKFYGLKIEANYIWTDSLAVFYWTMSTKSLTTFIINRVNEINEKAADVTWRYINTKLNPADIGSRGCSPKELMNMKEYFHGPNFLIQPSNEWPKTLDSSEIKKIKDQEIIKEEKKSKIVYQASLLAQEEQLCFIETKTFSSGIN</sequence>
<organism evidence="1 2">
    <name type="scientific">Acrobeloides nanus</name>
    <dbReference type="NCBI Taxonomy" id="290746"/>
    <lineage>
        <taxon>Eukaryota</taxon>
        <taxon>Metazoa</taxon>
        <taxon>Ecdysozoa</taxon>
        <taxon>Nematoda</taxon>
        <taxon>Chromadorea</taxon>
        <taxon>Rhabditida</taxon>
        <taxon>Tylenchina</taxon>
        <taxon>Cephalobomorpha</taxon>
        <taxon>Cephaloboidea</taxon>
        <taxon>Cephalobidae</taxon>
        <taxon>Acrobeloides</taxon>
    </lineage>
</organism>
<evidence type="ECO:0000313" key="1">
    <source>
        <dbReference type="Proteomes" id="UP000887540"/>
    </source>
</evidence>
<dbReference type="WBParaSite" id="ACRNAN_scaffold19228.g16987.t1">
    <property type="protein sequence ID" value="ACRNAN_scaffold19228.g16987.t1"/>
    <property type="gene ID" value="ACRNAN_scaffold19228.g16987"/>
</dbReference>
<reference evidence="2" key="1">
    <citation type="submission" date="2022-11" db="UniProtKB">
        <authorList>
            <consortium name="WormBaseParasite"/>
        </authorList>
    </citation>
    <scope>IDENTIFICATION</scope>
</reference>
<keyword evidence="1" id="KW-1185">Reference proteome</keyword>
<dbReference type="AlphaFoldDB" id="A0A914D599"/>
<name>A0A914D599_9BILA</name>
<proteinExistence type="predicted"/>
<accession>A0A914D599</accession>
<dbReference type="PANTHER" id="PTHR47331">
    <property type="entry name" value="PHD-TYPE DOMAIN-CONTAINING PROTEIN"/>
    <property type="match status" value="1"/>
</dbReference>
<evidence type="ECO:0000313" key="2">
    <source>
        <dbReference type="WBParaSite" id="ACRNAN_scaffold19228.g16987.t1"/>
    </source>
</evidence>
<protein>
    <submittedName>
        <fullName evidence="2">Uncharacterized protein</fullName>
    </submittedName>
</protein>
<dbReference type="Proteomes" id="UP000887540">
    <property type="component" value="Unplaced"/>
</dbReference>